<dbReference type="InterPro" id="IPR000794">
    <property type="entry name" value="Beta-ketoacyl_synthase"/>
</dbReference>
<dbReference type="PROSITE" id="PS52004">
    <property type="entry name" value="KS3_2"/>
    <property type="match status" value="1"/>
</dbReference>
<dbReference type="FunFam" id="3.40.47.10:FF:000015">
    <property type="entry name" value="3-oxoacyl-[acyl-carrier-protein] synthase, mitochondrial"/>
    <property type="match status" value="1"/>
</dbReference>
<dbReference type="Pfam" id="PF02801">
    <property type="entry name" value="Ketoacyl-synt_C"/>
    <property type="match status" value="1"/>
</dbReference>
<dbReference type="NCBIfam" id="TIGR03150">
    <property type="entry name" value="fabF"/>
    <property type="match status" value="1"/>
</dbReference>
<keyword evidence="3" id="KW-0808">Transferase</keyword>
<dbReference type="PROSITE" id="PS00606">
    <property type="entry name" value="KS3_1"/>
    <property type="match status" value="1"/>
</dbReference>
<dbReference type="NCBIfam" id="NF005589">
    <property type="entry name" value="PRK07314.1"/>
    <property type="match status" value="1"/>
</dbReference>
<evidence type="ECO:0000313" key="9">
    <source>
        <dbReference type="EMBL" id="GAI00336.1"/>
    </source>
</evidence>
<evidence type="ECO:0000259" key="8">
    <source>
        <dbReference type="PROSITE" id="PS52004"/>
    </source>
</evidence>
<accession>X1L373</accession>
<keyword evidence="5" id="KW-0443">Lipid metabolism</keyword>
<evidence type="ECO:0000256" key="2">
    <source>
        <dbReference type="ARBA" id="ARBA00022516"/>
    </source>
</evidence>
<comment type="similarity">
    <text evidence="1">Belongs to the thiolase-like superfamily. Beta-ketoacyl-ACP synthases family.</text>
</comment>
<keyword evidence="4" id="KW-0276">Fatty acid metabolism</keyword>
<dbReference type="FunFam" id="3.40.47.10:FF:000018">
    <property type="entry name" value="3-oxoacyl-[acyl-carrier-protein] synthase 2"/>
    <property type="match status" value="1"/>
</dbReference>
<evidence type="ECO:0000256" key="7">
    <source>
        <dbReference type="ARBA" id="ARBA00023315"/>
    </source>
</evidence>
<feature type="non-terminal residue" evidence="9">
    <location>
        <position position="1"/>
    </location>
</feature>
<dbReference type="InterPro" id="IPR016039">
    <property type="entry name" value="Thiolase-like"/>
</dbReference>
<feature type="domain" description="Ketosynthase family 3 (KS3)" evidence="8">
    <location>
        <begin position="1"/>
        <end position="354"/>
    </location>
</feature>
<dbReference type="PANTHER" id="PTHR11712">
    <property type="entry name" value="POLYKETIDE SYNTHASE-RELATED"/>
    <property type="match status" value="1"/>
</dbReference>
<keyword evidence="6" id="KW-0275">Fatty acid biosynthesis</keyword>
<dbReference type="GO" id="GO:0005829">
    <property type="term" value="C:cytosol"/>
    <property type="evidence" value="ECO:0007669"/>
    <property type="project" value="TreeGrafter"/>
</dbReference>
<reference evidence="9" key="1">
    <citation type="journal article" date="2014" name="Front. Microbiol.">
        <title>High frequency of phylogenetically diverse reductive dehalogenase-homologous genes in deep subseafloor sedimentary metagenomes.</title>
        <authorList>
            <person name="Kawai M."/>
            <person name="Futagami T."/>
            <person name="Toyoda A."/>
            <person name="Takaki Y."/>
            <person name="Nishi S."/>
            <person name="Hori S."/>
            <person name="Arai W."/>
            <person name="Tsubouchi T."/>
            <person name="Morono Y."/>
            <person name="Uchiyama I."/>
            <person name="Ito T."/>
            <person name="Fujiyama A."/>
            <person name="Inagaki F."/>
            <person name="Takami H."/>
        </authorList>
    </citation>
    <scope>NUCLEOTIDE SEQUENCE</scope>
    <source>
        <strain evidence="9">Expedition CK06-06</strain>
    </source>
</reference>
<dbReference type="InterPro" id="IPR020841">
    <property type="entry name" value="PKS_Beta-ketoAc_synthase_dom"/>
</dbReference>
<dbReference type="Gene3D" id="3.40.47.10">
    <property type="match status" value="1"/>
</dbReference>
<comment type="caution">
    <text evidence="9">The sequence shown here is derived from an EMBL/GenBank/DDBJ whole genome shotgun (WGS) entry which is preliminary data.</text>
</comment>
<gene>
    <name evidence="9" type="ORF">S06H3_02133</name>
</gene>
<dbReference type="GO" id="GO:0004315">
    <property type="term" value="F:3-oxoacyl-[acyl-carrier-protein] synthase activity"/>
    <property type="evidence" value="ECO:0007669"/>
    <property type="project" value="InterPro"/>
</dbReference>
<evidence type="ECO:0000256" key="4">
    <source>
        <dbReference type="ARBA" id="ARBA00022832"/>
    </source>
</evidence>
<dbReference type="InterPro" id="IPR018201">
    <property type="entry name" value="Ketoacyl_synth_AS"/>
</dbReference>
<dbReference type="PANTHER" id="PTHR11712:SF336">
    <property type="entry name" value="3-OXOACYL-[ACYL-CARRIER-PROTEIN] SYNTHASE, MITOCHONDRIAL"/>
    <property type="match status" value="1"/>
</dbReference>
<dbReference type="InterPro" id="IPR014030">
    <property type="entry name" value="Ketoacyl_synth_N"/>
</dbReference>
<keyword evidence="7" id="KW-0012">Acyltransferase</keyword>
<proteinExistence type="inferred from homology"/>
<dbReference type="SMART" id="SM00825">
    <property type="entry name" value="PKS_KS"/>
    <property type="match status" value="1"/>
</dbReference>
<dbReference type="GO" id="GO:0006633">
    <property type="term" value="P:fatty acid biosynthetic process"/>
    <property type="evidence" value="ECO:0007669"/>
    <property type="project" value="UniProtKB-KW"/>
</dbReference>
<keyword evidence="2" id="KW-0444">Lipid biosynthesis</keyword>
<dbReference type="InterPro" id="IPR020615">
    <property type="entry name" value="Thiolase_acyl_enz_int_AS"/>
</dbReference>
<dbReference type="InterPro" id="IPR014031">
    <property type="entry name" value="Ketoacyl_synth_C"/>
</dbReference>
<dbReference type="Pfam" id="PF00109">
    <property type="entry name" value="ketoacyl-synt"/>
    <property type="match status" value="1"/>
</dbReference>
<protein>
    <recommendedName>
        <fullName evidence="8">Ketosynthase family 3 (KS3) domain-containing protein</fullName>
    </recommendedName>
</protein>
<evidence type="ECO:0000256" key="1">
    <source>
        <dbReference type="ARBA" id="ARBA00008467"/>
    </source>
</evidence>
<dbReference type="CDD" id="cd00834">
    <property type="entry name" value="KAS_I_II"/>
    <property type="match status" value="1"/>
</dbReference>
<dbReference type="EMBL" id="BARV01000597">
    <property type="protein sequence ID" value="GAI00336.1"/>
    <property type="molecule type" value="Genomic_DNA"/>
</dbReference>
<dbReference type="SUPFAM" id="SSF53901">
    <property type="entry name" value="Thiolase-like"/>
    <property type="match status" value="2"/>
</dbReference>
<dbReference type="PROSITE" id="PS00098">
    <property type="entry name" value="THIOLASE_1"/>
    <property type="match status" value="1"/>
</dbReference>
<sequence length="358" mass="37827">EPTDYISRKDARRMDRFAQLAVAASRQAVEQAGLEIHSTNQDSIGVVIGSGIGGLTTLFEQIKVLLDKGPSRVNPFLVPMMITDMAAAQASISLGLKGPNLCITSACSSGSDAIGAAYELIRRGDTQAMIAGGSETTINPIGIAAFNALNALSTRNSEPQLASRPFDAERDGFVISEGAGILILENLTHAQKRGANILAEIMAYGASADAYHITQPIENGEGAARAMQVALNKAGLATTEVDYINAHGTSTQLNDKMETQAMKIVFGDHAYNIPISSTKSMMGHLIGGAGAVEAAICIMVIQHGIIPPTINLTHPDPECDLDYVPNVARRVKVTTALSTSFGFGGHNSVLIFRRYCEA</sequence>
<evidence type="ECO:0000256" key="3">
    <source>
        <dbReference type="ARBA" id="ARBA00022679"/>
    </source>
</evidence>
<dbReference type="AlphaFoldDB" id="X1L373"/>
<dbReference type="InterPro" id="IPR017568">
    <property type="entry name" value="3-oxoacyl-ACP_synth-2"/>
</dbReference>
<evidence type="ECO:0000256" key="6">
    <source>
        <dbReference type="ARBA" id="ARBA00023160"/>
    </source>
</evidence>
<organism evidence="9">
    <name type="scientific">marine sediment metagenome</name>
    <dbReference type="NCBI Taxonomy" id="412755"/>
    <lineage>
        <taxon>unclassified sequences</taxon>
        <taxon>metagenomes</taxon>
        <taxon>ecological metagenomes</taxon>
    </lineage>
</organism>
<evidence type="ECO:0000256" key="5">
    <source>
        <dbReference type="ARBA" id="ARBA00023098"/>
    </source>
</evidence>
<name>X1L373_9ZZZZ</name>